<dbReference type="InterPro" id="IPR042274">
    <property type="entry name" value="YycH/YycI_2"/>
</dbReference>
<gene>
    <name evidence="2" type="primary">yycH</name>
    <name evidence="2" type="ORF">Q5Y73_18280</name>
</gene>
<reference evidence="2 3" key="1">
    <citation type="submission" date="2023-08" db="EMBL/GenBank/DDBJ databases">
        <authorList>
            <person name="Park J.-S."/>
        </authorList>
    </citation>
    <scope>NUCLEOTIDE SEQUENCE [LARGE SCALE GENOMIC DNA]</scope>
    <source>
        <strain evidence="2 3">2205SS18-9</strain>
    </source>
</reference>
<organism evidence="2 3">
    <name type="scientific">Chengkuizengella axinellae</name>
    <dbReference type="NCBI Taxonomy" id="3064388"/>
    <lineage>
        <taxon>Bacteria</taxon>
        <taxon>Bacillati</taxon>
        <taxon>Bacillota</taxon>
        <taxon>Bacilli</taxon>
        <taxon>Bacillales</taxon>
        <taxon>Paenibacillaceae</taxon>
        <taxon>Chengkuizengella</taxon>
    </lineage>
</organism>
<feature type="domain" description="Regulatory protein YycH" evidence="1">
    <location>
        <begin position="2"/>
        <end position="419"/>
    </location>
</feature>
<dbReference type="Pfam" id="PF07435">
    <property type="entry name" value="YycH"/>
    <property type="match status" value="1"/>
</dbReference>
<dbReference type="Gene3D" id="3.30.310.160">
    <property type="entry name" value="YycH protein, domain 2"/>
    <property type="match status" value="1"/>
</dbReference>
<comment type="caution">
    <text evidence="2">The sequence shown here is derived from an EMBL/GenBank/DDBJ whole genome shotgun (WGS) entry which is preliminary data.</text>
</comment>
<dbReference type="RefSeq" id="WP_305993357.1">
    <property type="nucleotide sequence ID" value="NZ_JAVAMP010000011.1"/>
</dbReference>
<sequence>MEKIKSVILTLLVFGSLFQSYLLVYSKPDFNPAVQDEYIDTRLNGNHENVENMIFPKHIVLHFGEDKHTMLYPNFKFYNDIYEKITQRTFENFRPVTIPSLERIKLKEYQGIELEFMDGIPIQWLQNTMQVKPENINLDVSVDKIWIYVTETQEIRALFFVDSGLQVFEATKVDLKVEDLYEFVGYGEFLSTYHTTNNGKYYLPDEPIEVVRLTVNYNDFERDQLVASLFVDPSITSTAVDNDGKEIILDGASVLEMNHKQFWMSYNDYETPVESSSELLDDLLTSIQFANQHGGWSRTNLISKIPEQTEQQIFRFQQYVKPAPNVVALPILPTDSFKLGYTEITMKEGVVTNYDRSLINLSSVTVNREPYTLQGGEALEQLVLEKEKNLNIINIFPAYYPIIDEYILLIPSWAYELSDGTLGFLK</sequence>
<accession>A0ABT9J363</accession>
<proteinExistence type="predicted"/>
<evidence type="ECO:0000313" key="2">
    <source>
        <dbReference type="EMBL" id="MDP5276051.1"/>
    </source>
</evidence>
<evidence type="ECO:0000313" key="3">
    <source>
        <dbReference type="Proteomes" id="UP001231941"/>
    </source>
</evidence>
<dbReference type="Proteomes" id="UP001231941">
    <property type="component" value="Unassembled WGS sequence"/>
</dbReference>
<dbReference type="EMBL" id="JAVAMP010000011">
    <property type="protein sequence ID" value="MDP5276051.1"/>
    <property type="molecule type" value="Genomic_DNA"/>
</dbReference>
<dbReference type="InterPro" id="IPR009996">
    <property type="entry name" value="YycH"/>
</dbReference>
<name>A0ABT9J363_9BACL</name>
<protein>
    <submittedName>
        <fullName evidence="2">Two-component system activity regulator YycH</fullName>
    </submittedName>
</protein>
<keyword evidence="3" id="KW-1185">Reference proteome</keyword>
<evidence type="ECO:0000259" key="1">
    <source>
        <dbReference type="Pfam" id="PF07435"/>
    </source>
</evidence>
<dbReference type="CDD" id="cd15787">
    <property type="entry name" value="YycH_N"/>
    <property type="match status" value="1"/>
</dbReference>